<reference evidence="2" key="1">
    <citation type="submission" date="2023-01" db="EMBL/GenBank/DDBJ databases">
        <title>Vibrio sp. CB1-14 genome sequencing.</title>
        <authorList>
            <person name="Otstavnykh N."/>
            <person name="Isaeva M."/>
            <person name="Meleshko D."/>
        </authorList>
    </citation>
    <scope>NUCLEOTIDE SEQUENCE</scope>
    <source>
        <strain evidence="2">CB1-14</strain>
    </source>
</reference>
<organism evidence="2">
    <name type="scientific">Vibrio chaetopteri</name>
    <dbReference type="NCBI Taxonomy" id="3016528"/>
    <lineage>
        <taxon>Bacteria</taxon>
        <taxon>Pseudomonadati</taxon>
        <taxon>Pseudomonadota</taxon>
        <taxon>Gammaproteobacteria</taxon>
        <taxon>Vibrionales</taxon>
        <taxon>Vibrionaceae</taxon>
        <taxon>Vibrio</taxon>
    </lineage>
</organism>
<evidence type="ECO:0000256" key="1">
    <source>
        <dbReference type="SAM" id="SignalP"/>
    </source>
</evidence>
<gene>
    <name evidence="2" type="ORF">PG915_08375</name>
</gene>
<sequence length="479" mass="53343">MKANLIALTLFTLCASQALAESQDELYHHLEPKLSGHLLAEVPSQPFAASGVVKRPFFDYFNWQNFIALMWPSKANSHGEPFEPNNTAVFGHYSDGKLPVWLGWKSAFNLFPQNGDKPVAWTARNGTAICKSGDYEGQPVLVSGSKFSTVADELDQAFGGPLVDQTGLFTRYEVRVNKVEYDFIRENGYYNRSEWPNEAIIMPSGNGKDKEGVIEVKAAWRDLSKVNPKFHSRFFTLDNAVVSVPGTCDDDKNAMMRCDCTTTKVGLVGFHIAQKTPNFPQWVWATFEQVDNLGEDPSTPAEMTPSYYDPTLYQREASVLRANPAQHPGASRVPEPGDFSNTTPINVVRLSQIPDTPLREDPNKLGYSTTDMNTRYRNLLKGTVWEHYQLIGSQWPQLPSISAKTPTDGDFGCEDGTPVQAGGMPFPECQLANITMETYHQYDSCMNCHQGAQRAGADFSWILATRAYDDTNSKGNDND</sequence>
<evidence type="ECO:0000313" key="2">
    <source>
        <dbReference type="EMBL" id="XCD14631.1"/>
    </source>
</evidence>
<feature type="signal peptide" evidence="1">
    <location>
        <begin position="1"/>
        <end position="20"/>
    </location>
</feature>
<dbReference type="EMBL" id="CP115920">
    <property type="protein sequence ID" value="XCD14631.1"/>
    <property type="molecule type" value="Genomic_DNA"/>
</dbReference>
<dbReference type="RefSeq" id="WP_353496117.1">
    <property type="nucleotide sequence ID" value="NZ_CP115920.1"/>
</dbReference>
<protein>
    <recommendedName>
        <fullName evidence="3">Cytochrome c family protein</fullName>
    </recommendedName>
</protein>
<keyword evidence="1" id="KW-0732">Signal</keyword>
<accession>A0AAU8BF48</accession>
<proteinExistence type="predicted"/>
<name>A0AAU8BF48_9VIBR</name>
<dbReference type="KEGG" id="vck:PG915_08375"/>
<dbReference type="AlphaFoldDB" id="A0AAU8BF48"/>
<feature type="chain" id="PRO_5043380927" description="Cytochrome c family protein" evidence="1">
    <location>
        <begin position="21"/>
        <end position="479"/>
    </location>
</feature>
<evidence type="ECO:0008006" key="3">
    <source>
        <dbReference type="Google" id="ProtNLM"/>
    </source>
</evidence>